<dbReference type="InterPro" id="IPR001633">
    <property type="entry name" value="EAL_dom"/>
</dbReference>
<dbReference type="InterPro" id="IPR050706">
    <property type="entry name" value="Cyclic-di-GMP_PDE-like"/>
</dbReference>
<dbReference type="SUPFAM" id="SSF141868">
    <property type="entry name" value="EAL domain-like"/>
    <property type="match status" value="1"/>
</dbReference>
<dbReference type="AlphaFoldDB" id="A0A2A5JNZ2"/>
<gene>
    <name evidence="4" type="ORF">CEX98_13885</name>
</gene>
<dbReference type="GO" id="GO:0000160">
    <property type="term" value="P:phosphorelay signal transduction system"/>
    <property type="evidence" value="ECO:0007669"/>
    <property type="project" value="InterPro"/>
</dbReference>
<reference evidence="5" key="1">
    <citation type="journal article" date="2019" name="Genome Announc.">
        <title>Draft Genome Sequence of Pseudoalteromonas piscicida Strain 36Y ROTHPW, an Hypersaline Seawater Isolate from the South Coast of Sonora, Mexico.</title>
        <authorList>
            <person name="Sanchez-Diaz R."/>
            <person name="Molina-Garza Z.J."/>
            <person name="Cruz-Suarez L.E."/>
            <person name="Selvin J."/>
            <person name="Kiran G.S."/>
            <person name="Ibarra-Gamez J.C."/>
            <person name="Gomez-Gil B."/>
            <person name="Galaviz-Silva L."/>
        </authorList>
    </citation>
    <scope>NUCLEOTIDE SEQUENCE [LARGE SCALE GENOMIC DNA]</scope>
    <source>
        <strain evidence="5">36Y_RITHPW</strain>
    </source>
</reference>
<dbReference type="RefSeq" id="WP_099642662.1">
    <property type="nucleotide sequence ID" value="NZ_NKHF01000062.1"/>
</dbReference>
<evidence type="ECO:0000313" key="5">
    <source>
        <dbReference type="Proteomes" id="UP000228621"/>
    </source>
</evidence>
<dbReference type="PROSITE" id="PS50883">
    <property type="entry name" value="EAL"/>
    <property type="match status" value="1"/>
</dbReference>
<sequence>MSEISVLIVEDSVGQRQFAQDMCIGLGFVKVDVAENGRAALEKVERSQTCFDIIICDLEMPDIDGIELLKLLSEQRCQSAFIIVSGREMGLISAVELLASKQGLWVLGSVKKPLLPSSFEKLLDRYYHNKGKCGLVLPQENKCDVKLQKLRQALAERKFSLHYQPQIDMQSGRLCGVEALVRLPLDGETVFPGDFIPLCEENGLIDELTLEILRLAVEQKKRFTELGLDIQISVNISAVSFDNERFTDEVMTLFNDMGADAKRITLEVTESSVIKDIAKALNVLARLRLIGCGLSIDDYGTGYSSVKQLSEIPFTELKLDRSLIEGVAIKPHIQAIFESTLSMCNKLGISLVAEGIEVGADWEYLEMNGCHIGQGFAMAPPMAADDLLTWIKNGMHPFNNELEGKVLIQA</sequence>
<dbReference type="GO" id="GO:0071111">
    <property type="term" value="F:cyclic-guanylate-specific phosphodiesterase activity"/>
    <property type="evidence" value="ECO:0007669"/>
    <property type="project" value="InterPro"/>
</dbReference>
<evidence type="ECO:0000313" key="4">
    <source>
        <dbReference type="EMBL" id="PCK31145.1"/>
    </source>
</evidence>
<dbReference type="PROSITE" id="PS50110">
    <property type="entry name" value="RESPONSE_REGULATORY"/>
    <property type="match status" value="1"/>
</dbReference>
<name>A0A2A5JNZ2_PSEO7</name>
<proteinExistence type="predicted"/>
<dbReference type="OrthoDB" id="9812358at2"/>
<dbReference type="PANTHER" id="PTHR33121:SF70">
    <property type="entry name" value="SIGNALING PROTEIN YKOW"/>
    <property type="match status" value="1"/>
</dbReference>
<feature type="domain" description="EAL" evidence="3">
    <location>
        <begin position="143"/>
        <end position="395"/>
    </location>
</feature>
<keyword evidence="5" id="KW-1185">Reference proteome</keyword>
<organism evidence="4 5">
    <name type="scientific">Pseudoalteromonas piscicida</name>
    <dbReference type="NCBI Taxonomy" id="43662"/>
    <lineage>
        <taxon>Bacteria</taxon>
        <taxon>Pseudomonadati</taxon>
        <taxon>Pseudomonadota</taxon>
        <taxon>Gammaproteobacteria</taxon>
        <taxon>Alteromonadales</taxon>
        <taxon>Pseudoalteromonadaceae</taxon>
        <taxon>Pseudoalteromonas</taxon>
    </lineage>
</organism>
<dbReference type="Proteomes" id="UP000228621">
    <property type="component" value="Unassembled WGS sequence"/>
</dbReference>
<dbReference type="SMART" id="SM00052">
    <property type="entry name" value="EAL"/>
    <property type="match status" value="1"/>
</dbReference>
<evidence type="ECO:0000259" key="3">
    <source>
        <dbReference type="PROSITE" id="PS50883"/>
    </source>
</evidence>
<dbReference type="Pfam" id="PF00563">
    <property type="entry name" value="EAL"/>
    <property type="match status" value="1"/>
</dbReference>
<accession>A0A2A5JNZ2</accession>
<dbReference type="SUPFAM" id="SSF52172">
    <property type="entry name" value="CheY-like"/>
    <property type="match status" value="1"/>
</dbReference>
<comment type="caution">
    <text evidence="4">The sequence shown here is derived from an EMBL/GenBank/DDBJ whole genome shotgun (WGS) entry which is preliminary data.</text>
</comment>
<keyword evidence="1" id="KW-0597">Phosphoprotein</keyword>
<dbReference type="Pfam" id="PF00072">
    <property type="entry name" value="Response_reg"/>
    <property type="match status" value="1"/>
</dbReference>
<dbReference type="PANTHER" id="PTHR33121">
    <property type="entry name" value="CYCLIC DI-GMP PHOSPHODIESTERASE PDEF"/>
    <property type="match status" value="1"/>
</dbReference>
<dbReference type="Gene3D" id="3.40.50.2300">
    <property type="match status" value="1"/>
</dbReference>
<dbReference type="InterPro" id="IPR035919">
    <property type="entry name" value="EAL_sf"/>
</dbReference>
<dbReference type="InterPro" id="IPR011006">
    <property type="entry name" value="CheY-like_superfamily"/>
</dbReference>
<evidence type="ECO:0000259" key="2">
    <source>
        <dbReference type="PROSITE" id="PS50110"/>
    </source>
</evidence>
<feature type="modified residue" description="4-aspartylphosphate" evidence="1">
    <location>
        <position position="57"/>
    </location>
</feature>
<protein>
    <submittedName>
        <fullName evidence="4">Diguanylate cyclase</fullName>
    </submittedName>
</protein>
<evidence type="ECO:0000256" key="1">
    <source>
        <dbReference type="PROSITE-ProRule" id="PRU00169"/>
    </source>
</evidence>
<feature type="domain" description="Response regulatory" evidence="2">
    <location>
        <begin position="5"/>
        <end position="127"/>
    </location>
</feature>
<dbReference type="SMART" id="SM00448">
    <property type="entry name" value="REC"/>
    <property type="match status" value="1"/>
</dbReference>
<dbReference type="CDD" id="cd01948">
    <property type="entry name" value="EAL"/>
    <property type="match status" value="1"/>
</dbReference>
<dbReference type="EMBL" id="NKHF01000062">
    <property type="protein sequence ID" value="PCK31145.1"/>
    <property type="molecule type" value="Genomic_DNA"/>
</dbReference>
<dbReference type="Gene3D" id="3.20.20.450">
    <property type="entry name" value="EAL domain"/>
    <property type="match status" value="1"/>
</dbReference>
<dbReference type="InterPro" id="IPR001789">
    <property type="entry name" value="Sig_transdc_resp-reg_receiver"/>
</dbReference>